<keyword evidence="2" id="KW-1185">Reference proteome</keyword>
<comment type="caution">
    <text evidence="1">The sequence shown here is derived from an EMBL/GenBank/DDBJ whole genome shotgun (WGS) entry which is preliminary data.</text>
</comment>
<evidence type="ECO:0000313" key="2">
    <source>
        <dbReference type="Proteomes" id="UP000521872"/>
    </source>
</evidence>
<proteinExistence type="predicted"/>
<name>A0A8H4QIS2_9AGAR</name>
<dbReference type="AlphaFoldDB" id="A0A8H4QIS2"/>
<dbReference type="Proteomes" id="UP000521872">
    <property type="component" value="Unassembled WGS sequence"/>
</dbReference>
<reference evidence="1 2" key="1">
    <citation type="submission" date="2019-12" db="EMBL/GenBank/DDBJ databases">
        <authorList>
            <person name="Floudas D."/>
            <person name="Bentzer J."/>
            <person name="Ahren D."/>
            <person name="Johansson T."/>
            <person name="Persson P."/>
            <person name="Tunlid A."/>
        </authorList>
    </citation>
    <scope>NUCLEOTIDE SEQUENCE [LARGE SCALE GENOMIC DNA]</scope>
    <source>
        <strain evidence="1 2">CBS 102.39</strain>
    </source>
</reference>
<organism evidence="1 2">
    <name type="scientific">Agrocybe pediades</name>
    <dbReference type="NCBI Taxonomy" id="84607"/>
    <lineage>
        <taxon>Eukaryota</taxon>
        <taxon>Fungi</taxon>
        <taxon>Dikarya</taxon>
        <taxon>Basidiomycota</taxon>
        <taxon>Agaricomycotina</taxon>
        <taxon>Agaricomycetes</taxon>
        <taxon>Agaricomycetidae</taxon>
        <taxon>Agaricales</taxon>
        <taxon>Agaricineae</taxon>
        <taxon>Strophariaceae</taxon>
        <taxon>Agrocybe</taxon>
    </lineage>
</organism>
<accession>A0A8H4QIS2</accession>
<gene>
    <name evidence="1" type="ORF">D9613_004203</name>
</gene>
<sequence>MPQTKSEATIIHPRVKDCPILTEGDVTPYTFIQLKFAHWDFFSERDIQDVDKVKQVLPGFRDKKIRMWIRARRSYLYTLSYEAFMYEFSRHYLPSSWETRTRVEMSRMRMEKNETFSSFCRRVRTHNIILRDTTSHLDDTRLRHQLEAGFNKDLFEYYCDEGISDITNLKDWIKTVERADGRLRNERQRFQKIAQEYNSGK</sequence>
<protein>
    <submittedName>
        <fullName evidence="1">Uncharacterized protein</fullName>
    </submittedName>
</protein>
<evidence type="ECO:0000313" key="1">
    <source>
        <dbReference type="EMBL" id="KAF4611693.1"/>
    </source>
</evidence>
<dbReference type="EMBL" id="JAACJL010000057">
    <property type="protein sequence ID" value="KAF4611693.1"/>
    <property type="molecule type" value="Genomic_DNA"/>
</dbReference>